<dbReference type="InterPro" id="IPR022675">
    <property type="entry name" value="G6P_DH_C"/>
</dbReference>
<protein>
    <recommendedName>
        <fullName evidence="1">Glucose-6-phosphate dehydrogenase C-terminal domain-containing protein</fullName>
    </recommendedName>
</protein>
<evidence type="ECO:0000313" key="3">
    <source>
        <dbReference type="Proteomes" id="UP001321498"/>
    </source>
</evidence>
<evidence type="ECO:0000259" key="1">
    <source>
        <dbReference type="Pfam" id="PF02781"/>
    </source>
</evidence>
<dbReference type="Proteomes" id="UP001321498">
    <property type="component" value="Chromosome"/>
</dbReference>
<dbReference type="EMBL" id="AP027731">
    <property type="protein sequence ID" value="BDZ46600.1"/>
    <property type="molecule type" value="Genomic_DNA"/>
</dbReference>
<reference evidence="3" key="1">
    <citation type="journal article" date="2019" name="Int. J. Syst. Evol. Microbiol.">
        <title>The Global Catalogue of Microorganisms (GCM) 10K type strain sequencing project: providing services to taxonomists for standard genome sequencing and annotation.</title>
        <authorList>
            <consortium name="The Broad Institute Genomics Platform"/>
            <consortium name="The Broad Institute Genome Sequencing Center for Infectious Disease"/>
            <person name="Wu L."/>
            <person name="Ma J."/>
        </authorList>
    </citation>
    <scope>NUCLEOTIDE SEQUENCE [LARGE SCALE GENOMIC DNA]</scope>
    <source>
        <strain evidence="3">NBRC 108725</strain>
    </source>
</reference>
<evidence type="ECO:0000313" key="2">
    <source>
        <dbReference type="EMBL" id="BDZ46600.1"/>
    </source>
</evidence>
<name>A0ABM8GE92_9MICO</name>
<gene>
    <name evidence="2" type="ORF">GCM10025866_25090</name>
</gene>
<dbReference type="SUPFAM" id="SSF55347">
    <property type="entry name" value="Glyceraldehyde-3-phosphate dehydrogenase-like, C-terminal domain"/>
    <property type="match status" value="1"/>
</dbReference>
<sequence>MPFVPRGLMGSAPGNRLRIGIHPETVQLQLVMNGEQEPFLLGQGELATEIEPRMLTEYGEVLRGVLGGDPTLSVRGDVAERCWHIVQPVLDAWQAGEVPRDEYAAGSAGPDSWRQ</sequence>
<dbReference type="Gene3D" id="3.30.360.10">
    <property type="entry name" value="Dihydrodipicolinate Reductase, domain 2"/>
    <property type="match status" value="1"/>
</dbReference>
<accession>A0ABM8GE92</accession>
<organism evidence="2 3">
    <name type="scientific">Naasia aerilata</name>
    <dbReference type="NCBI Taxonomy" id="1162966"/>
    <lineage>
        <taxon>Bacteria</taxon>
        <taxon>Bacillati</taxon>
        <taxon>Actinomycetota</taxon>
        <taxon>Actinomycetes</taxon>
        <taxon>Micrococcales</taxon>
        <taxon>Microbacteriaceae</taxon>
        <taxon>Naasia</taxon>
    </lineage>
</organism>
<proteinExistence type="predicted"/>
<keyword evidence="3" id="KW-1185">Reference proteome</keyword>
<dbReference type="Pfam" id="PF02781">
    <property type="entry name" value="G6PD_C"/>
    <property type="match status" value="1"/>
</dbReference>
<feature type="domain" description="Glucose-6-phosphate dehydrogenase C-terminal" evidence="1">
    <location>
        <begin position="13"/>
        <end position="112"/>
    </location>
</feature>